<sequence length="484" mass="55219">MSATAAAAGSTVQDLCKEATCSICLDYFRDPVIITECGHNFCRACLSQYSGESDVQASCPQCRGTFQKRNLRPNRQLATVVQIAKTLREQGVKGAEGKEQVCSKHQEPLKLFCKDHEALICVVCDRAKEHRDHQVVPLEEVSQKYKDLLHHRLEILMKEKQGILGYKAEAERETQELLKQIKTEREKTVDQFRNLHQFLEELEKLLLTQVDELAEEVAKKRDEQLAKLYRDLSSLEIIIWEMKEKIQQPPSKLLQDVRSTLQRSEKEPFDNPVTFHPELKWRIWDFCDINPFLEGVMRQFKDTLLPGLHVKKATITLDPDTANPDLVLSEDCKSVRWEESWQYLPDNPERFNCHPIVLGCQEFTAGRHFWDVCVESGGDWAVGVARKSVRRKGTSRLYPEEGVWAVRNFEGAYQDLNPPGFPHLPASRELKSIRVSLNCKGGRVAFYNTDQGTLLYAFTGASFSGETLLPLFYVAGKDGLTLSS</sequence>
<dbReference type="InterPro" id="IPR003877">
    <property type="entry name" value="SPRY_dom"/>
</dbReference>
<dbReference type="OMA" id="LEYNPYV"/>
<dbReference type="AlphaFoldDB" id="A0A8D2JBC8"/>
<evidence type="ECO:0000256" key="8">
    <source>
        <dbReference type="SAM" id="Coils"/>
    </source>
</evidence>
<dbReference type="RefSeq" id="XP_044275612.1">
    <property type="nucleotide sequence ID" value="XM_044419677.1"/>
</dbReference>
<organism evidence="12 13">
    <name type="scientific">Varanus komodoensis</name>
    <name type="common">Komodo dragon</name>
    <dbReference type="NCBI Taxonomy" id="61221"/>
    <lineage>
        <taxon>Eukaryota</taxon>
        <taxon>Metazoa</taxon>
        <taxon>Chordata</taxon>
        <taxon>Craniata</taxon>
        <taxon>Vertebrata</taxon>
        <taxon>Euteleostomi</taxon>
        <taxon>Lepidosauria</taxon>
        <taxon>Squamata</taxon>
        <taxon>Bifurcata</taxon>
        <taxon>Unidentata</taxon>
        <taxon>Episquamata</taxon>
        <taxon>Toxicofera</taxon>
        <taxon>Anguimorpha</taxon>
        <taxon>Paleoanguimorpha</taxon>
        <taxon>Varanoidea</taxon>
        <taxon>Varanidae</taxon>
        <taxon>Varanus</taxon>
    </lineage>
</organism>
<comment type="similarity">
    <text evidence="1">Belongs to the ohanin/vespryn family.</text>
</comment>
<dbReference type="InterPro" id="IPR043136">
    <property type="entry name" value="B30.2/SPRY_sf"/>
</dbReference>
<dbReference type="Gene3D" id="3.30.40.10">
    <property type="entry name" value="Zinc/RING finger domain, C3HC4 (zinc finger)"/>
    <property type="match status" value="1"/>
</dbReference>
<reference evidence="12" key="2">
    <citation type="submission" date="2025-09" db="UniProtKB">
        <authorList>
            <consortium name="Ensembl"/>
        </authorList>
    </citation>
    <scope>IDENTIFICATION</scope>
</reference>
<dbReference type="OrthoDB" id="9410880at2759"/>
<dbReference type="Pfam" id="PF13765">
    <property type="entry name" value="PRY"/>
    <property type="match status" value="1"/>
</dbReference>
<dbReference type="GeneID" id="123017981"/>
<dbReference type="InterPro" id="IPR001841">
    <property type="entry name" value="Znf_RING"/>
</dbReference>
<dbReference type="InterPro" id="IPR006058">
    <property type="entry name" value="2Fe2S_fd_BS"/>
</dbReference>
<keyword evidence="3" id="KW-0479">Metal-binding</keyword>
<dbReference type="CDD" id="cd19762">
    <property type="entry name" value="Bbox2_TRIM7-like"/>
    <property type="match status" value="1"/>
</dbReference>
<dbReference type="InterPro" id="IPR013083">
    <property type="entry name" value="Znf_RING/FYVE/PHD"/>
</dbReference>
<dbReference type="PROSITE" id="PS00518">
    <property type="entry name" value="ZF_RING_1"/>
    <property type="match status" value="1"/>
</dbReference>
<dbReference type="Pfam" id="PF00643">
    <property type="entry name" value="zf-B_box"/>
    <property type="match status" value="1"/>
</dbReference>
<evidence type="ECO:0000256" key="1">
    <source>
        <dbReference type="ARBA" id="ARBA00009651"/>
    </source>
</evidence>
<dbReference type="Pfam" id="PF13445">
    <property type="entry name" value="zf-RING_UBOX"/>
    <property type="match status" value="1"/>
</dbReference>
<reference evidence="12" key="1">
    <citation type="submission" date="2025-08" db="UniProtKB">
        <authorList>
            <consortium name="Ensembl"/>
        </authorList>
    </citation>
    <scope>IDENTIFICATION</scope>
</reference>
<dbReference type="PRINTS" id="PR01407">
    <property type="entry name" value="BUTYPHLNCDUF"/>
</dbReference>
<dbReference type="Gene3D" id="2.60.120.920">
    <property type="match status" value="1"/>
</dbReference>
<dbReference type="InterPro" id="IPR027370">
    <property type="entry name" value="Znf-RING_euk"/>
</dbReference>
<comment type="function">
    <text evidence="6">Neurotoxin that produces dose-dependent hypolocomotion and hyperalgesia in mice. May directly act on the central nervous system, as it is 6500-fold more potent when administered intracerebroventricularly than intraperitoneal.</text>
</comment>
<dbReference type="SMART" id="SM00184">
    <property type="entry name" value="RING"/>
    <property type="match status" value="1"/>
</dbReference>
<evidence type="ECO:0000256" key="3">
    <source>
        <dbReference type="ARBA" id="ARBA00022723"/>
    </source>
</evidence>
<gene>
    <name evidence="12" type="primary">LOC123017981</name>
</gene>
<dbReference type="Ensembl" id="ENSVKKT00000009389.1">
    <property type="protein sequence ID" value="ENSVKKP00000009157.1"/>
    <property type="gene ID" value="ENSVKKG00000006491.1"/>
</dbReference>
<dbReference type="SMART" id="SM00589">
    <property type="entry name" value="PRY"/>
    <property type="match status" value="1"/>
</dbReference>
<dbReference type="SMART" id="SM00449">
    <property type="entry name" value="SPRY"/>
    <property type="match status" value="1"/>
</dbReference>
<dbReference type="KEGG" id="vko:123017981"/>
<dbReference type="PROSITE" id="PS00197">
    <property type="entry name" value="2FE2S_FER_1"/>
    <property type="match status" value="1"/>
</dbReference>
<feature type="domain" description="B30.2/SPRY" evidence="11">
    <location>
        <begin position="295"/>
        <end position="484"/>
    </location>
</feature>
<evidence type="ECO:0000259" key="9">
    <source>
        <dbReference type="PROSITE" id="PS50089"/>
    </source>
</evidence>
<dbReference type="SUPFAM" id="SSF57850">
    <property type="entry name" value="RING/U-box"/>
    <property type="match status" value="1"/>
</dbReference>
<dbReference type="PROSITE" id="PS50089">
    <property type="entry name" value="ZF_RING_2"/>
    <property type="match status" value="1"/>
</dbReference>
<evidence type="ECO:0000256" key="5">
    <source>
        <dbReference type="ARBA" id="ARBA00022833"/>
    </source>
</evidence>
<evidence type="ECO:0000256" key="2">
    <source>
        <dbReference type="ARBA" id="ARBA00022699"/>
    </source>
</evidence>
<accession>A0A8D2JBC8</accession>
<dbReference type="GO" id="GO:0008270">
    <property type="term" value="F:zinc ion binding"/>
    <property type="evidence" value="ECO:0007669"/>
    <property type="project" value="UniProtKB-KW"/>
</dbReference>
<dbReference type="InterPro" id="IPR003879">
    <property type="entry name" value="Butyrophylin_SPRY"/>
</dbReference>
<dbReference type="PROSITE" id="PS50119">
    <property type="entry name" value="ZF_BBOX"/>
    <property type="match status" value="1"/>
</dbReference>
<keyword evidence="5" id="KW-0862">Zinc</keyword>
<feature type="domain" description="RING-type" evidence="9">
    <location>
        <begin position="21"/>
        <end position="63"/>
    </location>
</feature>
<evidence type="ECO:0000313" key="13">
    <source>
        <dbReference type="Proteomes" id="UP000694545"/>
    </source>
</evidence>
<dbReference type="InterPro" id="IPR000315">
    <property type="entry name" value="Znf_B-box"/>
</dbReference>
<keyword evidence="4 7" id="KW-0863">Zinc-finger</keyword>
<dbReference type="Proteomes" id="UP000694545">
    <property type="component" value="Unplaced"/>
</dbReference>
<dbReference type="SUPFAM" id="SSF57845">
    <property type="entry name" value="B-box zinc-binding domain"/>
    <property type="match status" value="1"/>
</dbReference>
<dbReference type="InterPro" id="IPR006574">
    <property type="entry name" value="PRY"/>
</dbReference>
<dbReference type="SMART" id="SM00336">
    <property type="entry name" value="BBOX"/>
    <property type="match status" value="1"/>
</dbReference>
<protein>
    <recommendedName>
        <fullName evidence="14">Zinc finger protein RFP-like</fullName>
    </recommendedName>
</protein>
<evidence type="ECO:0000256" key="6">
    <source>
        <dbReference type="ARBA" id="ARBA00034460"/>
    </source>
</evidence>
<keyword evidence="13" id="KW-1185">Reference proteome</keyword>
<dbReference type="InterPro" id="IPR017907">
    <property type="entry name" value="Znf_RING_CS"/>
</dbReference>
<keyword evidence="2" id="KW-0528">Neurotoxin</keyword>
<dbReference type="InterPro" id="IPR050143">
    <property type="entry name" value="TRIM/RBCC"/>
</dbReference>
<evidence type="ECO:0000256" key="4">
    <source>
        <dbReference type="ARBA" id="ARBA00022771"/>
    </source>
</evidence>
<name>A0A8D2JBC8_VARKO</name>
<dbReference type="CDD" id="cd12888">
    <property type="entry name" value="SPRY_PRY_TRIM7_like"/>
    <property type="match status" value="1"/>
</dbReference>
<feature type="domain" description="B box-type" evidence="10">
    <location>
        <begin position="97"/>
        <end position="138"/>
    </location>
</feature>
<evidence type="ECO:0000256" key="7">
    <source>
        <dbReference type="PROSITE-ProRule" id="PRU00024"/>
    </source>
</evidence>
<keyword evidence="2" id="KW-0800">Toxin</keyword>
<evidence type="ECO:0008006" key="14">
    <source>
        <dbReference type="Google" id="ProtNLM"/>
    </source>
</evidence>
<dbReference type="FunFam" id="2.60.120.920:FF:000004">
    <property type="entry name" value="Butyrophilin subfamily 1 member A1"/>
    <property type="match status" value="1"/>
</dbReference>
<feature type="coiled-coil region" evidence="8">
    <location>
        <begin position="167"/>
        <end position="223"/>
    </location>
</feature>
<evidence type="ECO:0000313" key="12">
    <source>
        <dbReference type="Ensembl" id="ENSVKKP00000009157.1"/>
    </source>
</evidence>
<proteinExistence type="inferred from homology"/>
<keyword evidence="8" id="KW-0175">Coiled coil</keyword>
<dbReference type="GO" id="GO:0051537">
    <property type="term" value="F:2 iron, 2 sulfur cluster binding"/>
    <property type="evidence" value="ECO:0007669"/>
    <property type="project" value="InterPro"/>
</dbReference>
<dbReference type="InterPro" id="IPR001870">
    <property type="entry name" value="B30.2/SPRY"/>
</dbReference>
<evidence type="ECO:0000259" key="11">
    <source>
        <dbReference type="PROSITE" id="PS50188"/>
    </source>
</evidence>
<dbReference type="PANTHER" id="PTHR24103">
    <property type="entry name" value="E3 UBIQUITIN-PROTEIN LIGASE TRIM"/>
    <property type="match status" value="1"/>
</dbReference>
<dbReference type="InterPro" id="IPR013320">
    <property type="entry name" value="ConA-like_dom_sf"/>
</dbReference>
<dbReference type="Gene3D" id="3.30.160.60">
    <property type="entry name" value="Classic Zinc Finger"/>
    <property type="match status" value="1"/>
</dbReference>
<dbReference type="Pfam" id="PF00622">
    <property type="entry name" value="SPRY"/>
    <property type="match status" value="1"/>
</dbReference>
<dbReference type="PROSITE" id="PS50188">
    <property type="entry name" value="B302_SPRY"/>
    <property type="match status" value="1"/>
</dbReference>
<dbReference type="SUPFAM" id="SSF49899">
    <property type="entry name" value="Concanavalin A-like lectins/glucanases"/>
    <property type="match status" value="1"/>
</dbReference>
<evidence type="ECO:0000259" key="10">
    <source>
        <dbReference type="PROSITE" id="PS50119"/>
    </source>
</evidence>
<dbReference type="CDD" id="cd16594">
    <property type="entry name" value="RING-HC_TRIM7-like_C-IV"/>
    <property type="match status" value="1"/>
</dbReference>